<dbReference type="RefSeq" id="WP_146437688.1">
    <property type="nucleotide sequence ID" value="NZ_VIGV01000015.1"/>
</dbReference>
<gene>
    <name evidence="2" type="ORF">FK268_22495</name>
</gene>
<sequence>MAETTKFDFMREVVACGLGGDNRWRVLVAAWNHARADGGGIRASIPTLAAETGIAERHVRAHLKFACDAGLLVMQRKGAAGRASEYHLGSVDAGRIALAVKQNARRGPKGDTTVSGHRRVQVEDTTVSTTPDTTVSSKAHTPVSGNAHTPVSPQYVLNSPEEAIKKNHEEEPASAPVASPGPRPTRGVMPIDEWSLPAEAPARVRGVHIERFVEAVTRRGKFVPSPLDWDGAFWDLIDVVERHGLAHDLPLSNEPLEHLVRLAYVCLKGNH</sequence>
<dbReference type="AlphaFoldDB" id="A0A5C5RHB3"/>
<comment type="caution">
    <text evidence="2">The sequence shown here is derived from an EMBL/GenBank/DDBJ whole genome shotgun (WGS) entry which is preliminary data.</text>
</comment>
<evidence type="ECO:0008006" key="4">
    <source>
        <dbReference type="Google" id="ProtNLM"/>
    </source>
</evidence>
<feature type="compositionally biased region" description="Low complexity" evidence="1">
    <location>
        <begin position="124"/>
        <end position="137"/>
    </location>
</feature>
<feature type="compositionally biased region" description="Polar residues" evidence="1">
    <location>
        <begin position="143"/>
        <end position="154"/>
    </location>
</feature>
<name>A0A5C5RHB3_9ACTN</name>
<evidence type="ECO:0000313" key="3">
    <source>
        <dbReference type="Proteomes" id="UP000319792"/>
    </source>
</evidence>
<accession>A0A5C5RHB3</accession>
<reference evidence="2 3" key="1">
    <citation type="submission" date="2019-08" db="EMBL/GenBank/DDBJ databases">
        <title>Tsukamurella conjunctivitidis sp. nov., Tsukamurella assacharolytica sp. nov. and Tsukamurella sputae sp. nov. isolated from patients with conjunctivitis, bacteraemia (lymphoma) and respiratory infection (sputum) in Hong Kong.</title>
        <authorList>
            <person name="Fok K.M.N."/>
            <person name="Fong J.Y.H."/>
        </authorList>
    </citation>
    <scope>NUCLEOTIDE SEQUENCE [LARGE SCALE GENOMIC DNA]</scope>
    <source>
        <strain evidence="2 3">HKU70</strain>
    </source>
</reference>
<feature type="region of interest" description="Disordered" evidence="1">
    <location>
        <begin position="124"/>
        <end position="154"/>
    </location>
</feature>
<dbReference type="Proteomes" id="UP000319792">
    <property type="component" value="Unassembled WGS sequence"/>
</dbReference>
<protein>
    <recommendedName>
        <fullName evidence="4">Helix-turn-helix domain-containing protein</fullName>
    </recommendedName>
</protein>
<evidence type="ECO:0000256" key="1">
    <source>
        <dbReference type="SAM" id="MobiDB-lite"/>
    </source>
</evidence>
<evidence type="ECO:0000313" key="2">
    <source>
        <dbReference type="EMBL" id="TWS21813.1"/>
    </source>
</evidence>
<feature type="region of interest" description="Disordered" evidence="1">
    <location>
        <begin position="167"/>
        <end position="186"/>
    </location>
</feature>
<keyword evidence="3" id="KW-1185">Reference proteome</keyword>
<proteinExistence type="predicted"/>
<organism evidence="2 3">
    <name type="scientific">Tsukamurella sputi</name>
    <dbReference type="NCBI Taxonomy" id="2591848"/>
    <lineage>
        <taxon>Bacteria</taxon>
        <taxon>Bacillati</taxon>
        <taxon>Actinomycetota</taxon>
        <taxon>Actinomycetes</taxon>
        <taxon>Mycobacteriales</taxon>
        <taxon>Tsukamurellaceae</taxon>
        <taxon>Tsukamurella</taxon>
    </lineage>
</organism>
<dbReference type="EMBL" id="VIGV01000015">
    <property type="protein sequence ID" value="TWS21813.1"/>
    <property type="molecule type" value="Genomic_DNA"/>
</dbReference>